<gene>
    <name evidence="2" type="ORF">CLV39_0002</name>
</gene>
<feature type="transmembrane region" description="Helical" evidence="1">
    <location>
        <begin position="66"/>
        <end position="91"/>
    </location>
</feature>
<reference evidence="2 3" key="1">
    <citation type="submission" date="2018-10" db="EMBL/GenBank/DDBJ databases">
        <title>Genomic Encyclopedia of Archaeal and Bacterial Type Strains, Phase II (KMG-II): from individual species to whole genera.</title>
        <authorList>
            <person name="Goeker M."/>
        </authorList>
    </citation>
    <scope>NUCLEOTIDE SEQUENCE [LARGE SCALE GENOMIC DNA]</scope>
    <source>
        <strain evidence="2 3">VM1</strain>
    </source>
</reference>
<dbReference type="PANTHER" id="PTHR31721">
    <property type="entry name" value="OS06G0710300 PROTEIN"/>
    <property type="match status" value="1"/>
</dbReference>
<dbReference type="PIRSF" id="PIRSF026509">
    <property type="entry name" value="UCP026509"/>
    <property type="match status" value="1"/>
</dbReference>
<dbReference type="PANTHER" id="PTHR31721:SF4">
    <property type="entry name" value="OS06G0710300 PROTEIN"/>
    <property type="match status" value="1"/>
</dbReference>
<sequence length="182" mass="20645">MRKIIEQVVERILWESRFMIFLAVIASIIGAFILVLVGTYDIIIVLKDSFHAFSSLEHFEGFHKEAVKHIVSAVDVYLIATVLLIFGLGLYELFISKIDAAETNNRASKILVVHTLDQLKDKLAKVIVMVLTVTFFKFAIDFHYENIKTLLFLAVGILAISLSIYFLHKGGEYPSENNEKSH</sequence>
<evidence type="ECO:0000313" key="3">
    <source>
        <dbReference type="Proteomes" id="UP000280842"/>
    </source>
</evidence>
<dbReference type="RefSeq" id="WP_121922193.1">
    <property type="nucleotide sequence ID" value="NZ_REFO01000001.1"/>
</dbReference>
<proteinExistence type="predicted"/>
<keyword evidence="3" id="KW-1185">Reference proteome</keyword>
<evidence type="ECO:0000256" key="1">
    <source>
        <dbReference type="SAM" id="Phobius"/>
    </source>
</evidence>
<dbReference type="Pfam" id="PF03350">
    <property type="entry name" value="UPF0114"/>
    <property type="match status" value="1"/>
</dbReference>
<dbReference type="OrthoDB" id="553933at2"/>
<dbReference type="EMBL" id="REFO01000001">
    <property type="protein sequence ID" value="RMB00261.1"/>
    <property type="molecule type" value="Genomic_DNA"/>
</dbReference>
<feature type="transmembrane region" description="Helical" evidence="1">
    <location>
        <begin position="150"/>
        <end position="167"/>
    </location>
</feature>
<dbReference type="AlphaFoldDB" id="A0A3M0BRV8"/>
<keyword evidence="1" id="KW-0812">Transmembrane</keyword>
<protein>
    <submittedName>
        <fullName evidence="2">Putative membrane protein YqhA</fullName>
    </submittedName>
</protein>
<evidence type="ECO:0000313" key="2">
    <source>
        <dbReference type="EMBL" id="RMB00261.1"/>
    </source>
</evidence>
<feature type="transmembrane region" description="Helical" evidence="1">
    <location>
        <begin position="20"/>
        <end position="46"/>
    </location>
</feature>
<keyword evidence="1" id="KW-1133">Transmembrane helix</keyword>
<dbReference type="Proteomes" id="UP000280842">
    <property type="component" value="Unassembled WGS sequence"/>
</dbReference>
<keyword evidence="1" id="KW-0472">Membrane</keyword>
<organism evidence="2 3">
    <name type="scientific">Hydrogenothermus marinus</name>
    <dbReference type="NCBI Taxonomy" id="133270"/>
    <lineage>
        <taxon>Bacteria</taxon>
        <taxon>Pseudomonadati</taxon>
        <taxon>Aquificota</taxon>
        <taxon>Aquificia</taxon>
        <taxon>Aquificales</taxon>
        <taxon>Hydrogenothermaceae</taxon>
        <taxon>Hydrogenothermus</taxon>
    </lineage>
</organism>
<name>A0A3M0BRV8_9AQUI</name>
<comment type="caution">
    <text evidence="2">The sequence shown here is derived from an EMBL/GenBank/DDBJ whole genome shotgun (WGS) entry which is preliminary data.</text>
</comment>
<dbReference type="InterPro" id="IPR005134">
    <property type="entry name" value="UPF0114"/>
</dbReference>
<feature type="transmembrane region" description="Helical" evidence="1">
    <location>
        <begin position="126"/>
        <end position="144"/>
    </location>
</feature>
<accession>A0A3M0BRV8</accession>